<dbReference type="InterPro" id="IPR015797">
    <property type="entry name" value="NUDIX_hydrolase-like_dom_sf"/>
</dbReference>
<dbReference type="GO" id="GO:0005829">
    <property type="term" value="C:cytosol"/>
    <property type="evidence" value="ECO:0007669"/>
    <property type="project" value="TreeGrafter"/>
</dbReference>
<dbReference type="PANTHER" id="PTHR11839:SF18">
    <property type="entry name" value="NUDIX HYDROLASE DOMAIN-CONTAINING PROTEIN"/>
    <property type="match status" value="1"/>
</dbReference>
<evidence type="ECO:0000256" key="2">
    <source>
        <dbReference type="ARBA" id="ARBA00022801"/>
    </source>
</evidence>
<dbReference type="GO" id="GO:0019693">
    <property type="term" value="P:ribose phosphate metabolic process"/>
    <property type="evidence" value="ECO:0007669"/>
    <property type="project" value="TreeGrafter"/>
</dbReference>
<evidence type="ECO:0000313" key="4">
    <source>
        <dbReference type="EMBL" id="EHL13946.1"/>
    </source>
</evidence>
<evidence type="ECO:0000259" key="3">
    <source>
        <dbReference type="PROSITE" id="PS51462"/>
    </source>
</evidence>
<dbReference type="PANTHER" id="PTHR11839">
    <property type="entry name" value="UDP/ADP-SUGAR PYROPHOSPHATASE"/>
    <property type="match status" value="1"/>
</dbReference>
<dbReference type="AlphaFoldDB" id="G9WRK6"/>
<name>G9WRK6_9FIRM</name>
<sequence length="195" mass="22415">MKEETKDFQKEDAEVKKPVTLLERTLKYKGSVLEVYDDYVDVGGHKTHWDFIHHMGAAAVLPVLANGKILMVKQFRHALNRYTLEIPAGKRDSEDEDFLLCAKRELQEETGFSSANWEFLLFVNTTVAFLDEKIGIYVAKDLQKGEQHFDVDEEIFLEEWELSDLQELIFAGKLTDGKTVAAIQSYAVKLQKEKQ</sequence>
<comment type="cofactor">
    <cofactor evidence="1">
        <name>Mg(2+)</name>
        <dbReference type="ChEBI" id="CHEBI:18420"/>
    </cofactor>
</comment>
<organism evidence="4 5">
    <name type="scientific">Oribacterium asaccharolyticum ACB7</name>
    <dbReference type="NCBI Taxonomy" id="796944"/>
    <lineage>
        <taxon>Bacteria</taxon>
        <taxon>Bacillati</taxon>
        <taxon>Bacillota</taxon>
        <taxon>Clostridia</taxon>
        <taxon>Lachnospirales</taxon>
        <taxon>Lachnospiraceae</taxon>
        <taxon>Oribacterium</taxon>
    </lineage>
</organism>
<dbReference type="Gene3D" id="3.90.79.10">
    <property type="entry name" value="Nucleoside Triphosphate Pyrophosphohydrolase"/>
    <property type="match status" value="1"/>
</dbReference>
<dbReference type="HOGENOM" id="CLU_062658_5_1_9"/>
<proteinExistence type="predicted"/>
<dbReference type="Pfam" id="PF00293">
    <property type="entry name" value="NUDIX"/>
    <property type="match status" value="1"/>
</dbReference>
<gene>
    <name evidence="4" type="ORF">HMPREF9624_01722</name>
</gene>
<keyword evidence="5" id="KW-1185">Reference proteome</keyword>
<dbReference type="PROSITE" id="PS51462">
    <property type="entry name" value="NUDIX"/>
    <property type="match status" value="1"/>
</dbReference>
<dbReference type="InterPro" id="IPR000086">
    <property type="entry name" value="NUDIX_hydrolase_dom"/>
</dbReference>
<evidence type="ECO:0000313" key="5">
    <source>
        <dbReference type="Proteomes" id="UP000003527"/>
    </source>
</evidence>
<reference evidence="4 5" key="1">
    <citation type="submission" date="2011-08" db="EMBL/GenBank/DDBJ databases">
        <title>The Genome Sequence of Oribacterium sp. ACB7.</title>
        <authorList>
            <consortium name="The Broad Institute Genome Sequencing Platform"/>
            <person name="Earl A."/>
            <person name="Ward D."/>
            <person name="Feldgarden M."/>
            <person name="Gevers D."/>
            <person name="Sizova M."/>
            <person name="Hazen A."/>
            <person name="Epstein S."/>
            <person name="Young S.K."/>
            <person name="Zeng Q."/>
            <person name="Gargeya S."/>
            <person name="Fitzgerald M."/>
            <person name="Haas B."/>
            <person name="Abouelleil A."/>
            <person name="Alvarado L."/>
            <person name="Arachchi H.M."/>
            <person name="Berlin A."/>
            <person name="Brown A."/>
            <person name="Chapman S.B."/>
            <person name="Chen Z."/>
            <person name="Dunbar C."/>
            <person name="Freedman E."/>
            <person name="Gearin G."/>
            <person name="Gellesch M."/>
            <person name="Goldberg J."/>
            <person name="Griggs A."/>
            <person name="Gujja S."/>
            <person name="Heiman D."/>
            <person name="Howarth C."/>
            <person name="Larson L."/>
            <person name="Lui A."/>
            <person name="MacDonald P.J.P."/>
            <person name="Montmayeur A."/>
            <person name="Murphy C."/>
            <person name="Neiman D."/>
            <person name="Pearson M."/>
            <person name="Priest M."/>
            <person name="Roberts A."/>
            <person name="Saif S."/>
            <person name="Shea T."/>
            <person name="Shenoy N."/>
            <person name="Sisk P."/>
            <person name="Stolte C."/>
            <person name="Sykes S."/>
            <person name="Wortman J."/>
            <person name="Nusbaum C."/>
            <person name="Birren B."/>
        </authorList>
    </citation>
    <scope>NUCLEOTIDE SEQUENCE [LARGE SCALE GENOMIC DNA]</scope>
    <source>
        <strain evidence="4 5">ACB7</strain>
    </source>
</reference>
<protein>
    <recommendedName>
        <fullName evidence="3">Nudix hydrolase domain-containing protein</fullName>
    </recommendedName>
</protein>
<accession>G9WRK6</accession>
<dbReference type="SUPFAM" id="SSF55811">
    <property type="entry name" value="Nudix"/>
    <property type="match status" value="1"/>
</dbReference>
<dbReference type="PATRIC" id="fig|796944.3.peg.234"/>
<dbReference type="Proteomes" id="UP000003527">
    <property type="component" value="Unassembled WGS sequence"/>
</dbReference>
<feature type="domain" description="Nudix hydrolase" evidence="3">
    <location>
        <begin position="52"/>
        <end position="187"/>
    </location>
</feature>
<dbReference type="GO" id="GO:0016787">
    <property type="term" value="F:hydrolase activity"/>
    <property type="evidence" value="ECO:0007669"/>
    <property type="project" value="UniProtKB-KW"/>
</dbReference>
<dbReference type="GO" id="GO:0006753">
    <property type="term" value="P:nucleoside phosphate metabolic process"/>
    <property type="evidence" value="ECO:0007669"/>
    <property type="project" value="TreeGrafter"/>
</dbReference>
<dbReference type="RefSeq" id="WP_009428288.1">
    <property type="nucleotide sequence ID" value="NZ_JH414506.1"/>
</dbReference>
<evidence type="ECO:0000256" key="1">
    <source>
        <dbReference type="ARBA" id="ARBA00001946"/>
    </source>
</evidence>
<keyword evidence="2" id="KW-0378">Hydrolase</keyword>
<dbReference type="EMBL" id="AFZD01000004">
    <property type="protein sequence ID" value="EHL13946.1"/>
    <property type="molecule type" value="Genomic_DNA"/>
</dbReference>
<comment type="caution">
    <text evidence="4">The sequence shown here is derived from an EMBL/GenBank/DDBJ whole genome shotgun (WGS) entry which is preliminary data.</text>
</comment>